<keyword evidence="1" id="KW-1133">Transmembrane helix</keyword>
<organism evidence="2 3">
    <name type="scientific">Diacronema lutheri</name>
    <name type="common">Unicellular marine alga</name>
    <name type="synonym">Monochrysis lutheri</name>
    <dbReference type="NCBI Taxonomy" id="2081491"/>
    <lineage>
        <taxon>Eukaryota</taxon>
        <taxon>Haptista</taxon>
        <taxon>Haptophyta</taxon>
        <taxon>Pavlovophyceae</taxon>
        <taxon>Pavlovales</taxon>
        <taxon>Pavlovaceae</taxon>
        <taxon>Diacronema</taxon>
    </lineage>
</organism>
<gene>
    <name evidence="2" type="ORF">KFE25_000149</name>
</gene>
<dbReference type="AlphaFoldDB" id="A0A8J5XF63"/>
<dbReference type="EMBL" id="JAGTXO010000014">
    <property type="protein sequence ID" value="KAG8463981.1"/>
    <property type="molecule type" value="Genomic_DNA"/>
</dbReference>
<evidence type="ECO:0000313" key="3">
    <source>
        <dbReference type="Proteomes" id="UP000751190"/>
    </source>
</evidence>
<protein>
    <submittedName>
        <fullName evidence="2">Uncharacterized protein</fullName>
    </submittedName>
</protein>
<feature type="transmembrane region" description="Helical" evidence="1">
    <location>
        <begin position="518"/>
        <end position="543"/>
    </location>
</feature>
<evidence type="ECO:0000313" key="2">
    <source>
        <dbReference type="EMBL" id="KAG8463981.1"/>
    </source>
</evidence>
<name>A0A8J5XF63_DIALT</name>
<proteinExistence type="predicted"/>
<comment type="caution">
    <text evidence="2">The sequence shown here is derived from an EMBL/GenBank/DDBJ whole genome shotgun (WGS) entry which is preliminary data.</text>
</comment>
<dbReference type="OrthoDB" id="410679at2759"/>
<keyword evidence="1" id="KW-0472">Membrane</keyword>
<keyword evidence="3" id="KW-1185">Reference proteome</keyword>
<dbReference type="Proteomes" id="UP000751190">
    <property type="component" value="Unassembled WGS sequence"/>
</dbReference>
<evidence type="ECO:0000256" key="1">
    <source>
        <dbReference type="SAM" id="Phobius"/>
    </source>
</evidence>
<accession>A0A8J5XF63</accession>
<keyword evidence="1" id="KW-0812">Transmembrane</keyword>
<sequence length="605" mass="66459">MRMSTFPVPEATSRKCATFHRVKIEITAPQGVRFKALLSLRDVARAISTKAGPSRTWRTWESSPTSRSAGESLTTEDVCFEIIKPATADSHGAYAHTLSSSDLGDAAAFISHAWAYSFDALIDALMATEGIDAETILWFDLIMNSQWDTSVKPFEWWTSTFAESIKSIGKTVLVLAPWKDPVPLRRSWCLFEMLQTIDTSAQLVITMPPAERAHFVEALGANFGVMYDTLCEVSLQQARATSKADHERIFEVVNSRVGVHALDIKILQTMRDWLVSTANGVLITGPTRATDIASIAKWHESNGIAWKGGLHVCAALIPCFLAADDERQADAMLEQVLKFIDVTLAGDMRAASLLNVGEMRDLVTKLQEQKGSNHPRTLEMAYLLVDVLFVAATDAEWLAMDRSGDLRAPVVHTNINLNPNPAMNPYSNGIDLGKFDLRKPVVFFRSRLTDSMGDAGNLCDNVTTWRKVCNTELVFEAEQLAIDSLCRAERVLGITHGLTTVLHDRALFLVSMRLTRPLVLPAWLVMPATLGLFSTGIGMAVTFDTVNNLVIGILLTAVSLFGGVSLFAFVTGRPGGRAKRELKALRDAWEHSPSVHAIEQSTTAV</sequence>
<feature type="transmembrane region" description="Helical" evidence="1">
    <location>
        <begin position="549"/>
        <end position="570"/>
    </location>
</feature>
<reference evidence="2" key="1">
    <citation type="submission" date="2021-05" db="EMBL/GenBank/DDBJ databases">
        <title>The genome of the haptophyte Pavlova lutheri (Diacronema luteri, Pavlovales) - a model for lipid biosynthesis in eukaryotic algae.</title>
        <authorList>
            <person name="Hulatt C.J."/>
            <person name="Posewitz M.C."/>
        </authorList>
    </citation>
    <scope>NUCLEOTIDE SEQUENCE</scope>
    <source>
        <strain evidence="2">NIVA-4/92</strain>
    </source>
</reference>